<feature type="transmembrane region" description="Helical" evidence="1">
    <location>
        <begin position="6"/>
        <end position="25"/>
    </location>
</feature>
<name>A0A6I6UV21_9BACI</name>
<dbReference type="KEGG" id="bvq:FHE72_20455"/>
<keyword evidence="1" id="KW-0472">Membrane</keyword>
<sequence>MNFWMSTLSSSLGGFVGVLGGFIIAKWQMNKSHKMNNMPFYIQFNEAQIHINRFNEEVDNILKYTDTVERKYARIHLSNSNLYKLKKEIENTIITLNPEMTEFNFKDFHLKLGKIAKNAPLAYYTDINWLIFSMVIIYNLLLTECKHFLKFPSQPIKIGDVGRLHYLTIIKSHRKRYKMLQRKLSIK</sequence>
<evidence type="ECO:0000313" key="2">
    <source>
        <dbReference type="EMBL" id="QHE63113.1"/>
    </source>
</evidence>
<organism evidence="2 3">
    <name type="scientific">Rossellomorea vietnamensis</name>
    <dbReference type="NCBI Taxonomy" id="218284"/>
    <lineage>
        <taxon>Bacteria</taxon>
        <taxon>Bacillati</taxon>
        <taxon>Bacillota</taxon>
        <taxon>Bacilli</taxon>
        <taxon>Bacillales</taxon>
        <taxon>Bacillaceae</taxon>
        <taxon>Rossellomorea</taxon>
    </lineage>
</organism>
<evidence type="ECO:0000256" key="1">
    <source>
        <dbReference type="SAM" id="Phobius"/>
    </source>
</evidence>
<reference evidence="2 3" key="1">
    <citation type="submission" date="2019-06" db="EMBL/GenBank/DDBJ databases">
        <title>An operon consisting of a P-type ATPase gene and a transcriptional regular gene given the different cadmium resistance in Bacillus vietamensis 151-6 and Bacillus marisflavi 151-25.</title>
        <authorList>
            <person name="Yu X."/>
        </authorList>
    </citation>
    <scope>NUCLEOTIDE SEQUENCE [LARGE SCALE GENOMIC DNA]</scope>
    <source>
        <strain evidence="2 3">151-6</strain>
    </source>
</reference>
<dbReference type="AlphaFoldDB" id="A0A6I6UV21"/>
<dbReference type="EMBL" id="CP047394">
    <property type="protein sequence ID" value="QHE63113.1"/>
    <property type="molecule type" value="Genomic_DNA"/>
</dbReference>
<keyword evidence="1" id="KW-0812">Transmembrane</keyword>
<feature type="transmembrane region" description="Helical" evidence="1">
    <location>
        <begin position="121"/>
        <end position="141"/>
    </location>
</feature>
<accession>A0A6I6UV21</accession>
<protein>
    <submittedName>
        <fullName evidence="2">Uncharacterized protein</fullName>
    </submittedName>
</protein>
<dbReference type="RefSeq" id="WP_159362825.1">
    <property type="nucleotide sequence ID" value="NZ_CP047394.1"/>
</dbReference>
<keyword evidence="1" id="KW-1133">Transmembrane helix</keyword>
<dbReference type="Proteomes" id="UP000465062">
    <property type="component" value="Chromosome"/>
</dbReference>
<evidence type="ECO:0000313" key="3">
    <source>
        <dbReference type="Proteomes" id="UP000465062"/>
    </source>
</evidence>
<gene>
    <name evidence="2" type="ORF">FHE72_20455</name>
</gene>
<proteinExistence type="predicted"/>